<dbReference type="HOGENOM" id="CLU_1069357_0_0_12"/>
<reference evidence="2 3" key="1">
    <citation type="submission" date="2013-04" db="EMBL/GenBank/DDBJ databases">
        <title>The Genome Sequence of Treponema vincentii F0403.</title>
        <authorList>
            <consortium name="The Broad Institute Genomics Platform"/>
            <person name="Earl A."/>
            <person name="Ward D."/>
            <person name="Feldgarden M."/>
            <person name="Gevers D."/>
            <person name="Leonetti C."/>
            <person name="Izard J."/>
            <person name="Walker B."/>
            <person name="Young S."/>
            <person name="Zeng Q."/>
            <person name="Gargeya S."/>
            <person name="Fitzgerald M."/>
            <person name="Haas B."/>
            <person name="Abouelleil A."/>
            <person name="Allen A.W."/>
            <person name="Alvarado L."/>
            <person name="Arachchi H.M."/>
            <person name="Berlin A.M."/>
            <person name="Chapman S.B."/>
            <person name="Gainer-Dewar J."/>
            <person name="Goldberg J."/>
            <person name="Griggs A."/>
            <person name="Gujja S."/>
            <person name="Hansen M."/>
            <person name="Howarth C."/>
            <person name="Imamovic A."/>
            <person name="Ireland A."/>
            <person name="Larimer J."/>
            <person name="McCowan C."/>
            <person name="Murphy C."/>
            <person name="Pearson M."/>
            <person name="Poon T.W."/>
            <person name="Priest M."/>
            <person name="Roberts A."/>
            <person name="Saif S."/>
            <person name="Shea T."/>
            <person name="Sisk P."/>
            <person name="Sykes S."/>
            <person name="Wortman J."/>
            <person name="Nusbaum C."/>
            <person name="Birren B."/>
        </authorList>
    </citation>
    <scope>NUCLEOTIDE SEQUENCE [LARGE SCALE GENOMIC DNA]</scope>
    <source>
        <strain evidence="2 3">F0403</strain>
    </source>
</reference>
<evidence type="ECO:0000313" key="3">
    <source>
        <dbReference type="Proteomes" id="UP000014605"/>
    </source>
</evidence>
<dbReference type="SUPFAM" id="SSF54060">
    <property type="entry name" value="His-Me finger endonucleases"/>
    <property type="match status" value="1"/>
</dbReference>
<sequence length="260" mass="30472">MSTVKWTKEIDNWIKERCPIREHGYTQIQHIVDDLNATFHTDFGINAFKTNCYSKGFKIDACNSANYHRGETHHRHKPVGSLQEKKGYVQIKIGEPNQWMQYQRYVWEQHHPGESAKGMVVLFMDGNSRNFEPSNLERVSRGELTVMASLGHTAAMSREEREICLLRARVALAKGKLIGREKVYALHNKANYERKKNDPAEKAKKAAYAKQRFAKIKADPVKYEAYLCKQREYRAKNRERLKAQTREYRRIRRQTKGRTV</sequence>
<accession>S3MFE1</accession>
<dbReference type="InterPro" id="IPR044925">
    <property type="entry name" value="His-Me_finger_sf"/>
</dbReference>
<dbReference type="PATRIC" id="fig|1125702.3.peg.38"/>
<dbReference type="EMBL" id="ATFC01000001">
    <property type="protein sequence ID" value="EPF47779.1"/>
    <property type="molecule type" value="Genomic_DNA"/>
</dbReference>
<evidence type="ECO:0000313" key="2">
    <source>
        <dbReference type="EMBL" id="EPF47779.1"/>
    </source>
</evidence>
<dbReference type="Gene3D" id="3.90.75.20">
    <property type="match status" value="1"/>
</dbReference>
<keyword evidence="3" id="KW-1185">Reference proteome</keyword>
<proteinExistence type="predicted"/>
<protein>
    <recommendedName>
        <fullName evidence="1">HNH nuclease domain-containing protein</fullName>
    </recommendedName>
</protein>
<evidence type="ECO:0000259" key="1">
    <source>
        <dbReference type="Pfam" id="PF13392"/>
    </source>
</evidence>
<dbReference type="Pfam" id="PF13392">
    <property type="entry name" value="HNH_3"/>
    <property type="match status" value="1"/>
</dbReference>
<comment type="caution">
    <text evidence="2">The sequence shown here is derived from an EMBL/GenBank/DDBJ whole genome shotgun (WGS) entry which is preliminary data.</text>
</comment>
<organism evidence="2 3">
    <name type="scientific">Treponema vincentii F0403</name>
    <dbReference type="NCBI Taxonomy" id="1125702"/>
    <lineage>
        <taxon>Bacteria</taxon>
        <taxon>Pseudomonadati</taxon>
        <taxon>Spirochaetota</taxon>
        <taxon>Spirochaetia</taxon>
        <taxon>Spirochaetales</taxon>
        <taxon>Treponemataceae</taxon>
        <taxon>Treponema</taxon>
    </lineage>
</organism>
<feature type="domain" description="HNH nuclease" evidence="1">
    <location>
        <begin position="103"/>
        <end position="143"/>
    </location>
</feature>
<dbReference type="Proteomes" id="UP000014605">
    <property type="component" value="Unassembled WGS sequence"/>
</dbReference>
<dbReference type="RefSeq" id="WP_016517686.1">
    <property type="nucleotide sequence ID" value="NZ_KE332512.1"/>
</dbReference>
<name>S3MFE1_9SPIR</name>
<dbReference type="AlphaFoldDB" id="S3MFE1"/>
<dbReference type="GeneID" id="301462590"/>
<dbReference type="InterPro" id="IPR003615">
    <property type="entry name" value="HNH_nuc"/>
</dbReference>
<gene>
    <name evidence="2" type="ORF">HMPREF1222_00038</name>
</gene>